<protein>
    <recommendedName>
        <fullName evidence="7">RRM domain-containing protein</fullName>
    </recommendedName>
</protein>
<keyword evidence="9" id="KW-1185">Reference proteome</keyword>
<evidence type="ECO:0000313" key="9">
    <source>
        <dbReference type="Proteomes" id="UP000006729"/>
    </source>
</evidence>
<dbReference type="PROSITE" id="PS50102">
    <property type="entry name" value="RRM"/>
    <property type="match status" value="2"/>
</dbReference>
<feature type="domain" description="RRM" evidence="7">
    <location>
        <begin position="213"/>
        <end position="307"/>
    </location>
</feature>
<evidence type="ECO:0000256" key="2">
    <source>
        <dbReference type="ARBA" id="ARBA00007077"/>
    </source>
</evidence>
<feature type="compositionally biased region" description="Polar residues" evidence="6">
    <location>
        <begin position="104"/>
        <end position="120"/>
    </location>
</feature>
<dbReference type="STRING" id="3694.A0A2K2B492"/>
<comment type="similarity">
    <text evidence="2">Belongs to the RRM RBM34 family.</text>
</comment>
<feature type="region of interest" description="Disordered" evidence="6">
    <location>
        <begin position="397"/>
        <end position="536"/>
    </location>
</feature>
<dbReference type="EMBL" id="CM009292">
    <property type="protein sequence ID" value="PNT44598.2"/>
    <property type="molecule type" value="Genomic_DNA"/>
</dbReference>
<dbReference type="SUPFAM" id="SSF54928">
    <property type="entry name" value="RNA-binding domain, RBD"/>
    <property type="match status" value="2"/>
</dbReference>
<feature type="domain" description="RRM" evidence="7">
    <location>
        <begin position="324"/>
        <end position="405"/>
    </location>
</feature>
<dbReference type="Pfam" id="PF00076">
    <property type="entry name" value="RRM_1"/>
    <property type="match status" value="2"/>
</dbReference>
<dbReference type="AlphaFoldDB" id="A0A2K2B492"/>
<dbReference type="GO" id="GO:0005730">
    <property type="term" value="C:nucleolus"/>
    <property type="evidence" value="ECO:0000318"/>
    <property type="project" value="GO_Central"/>
</dbReference>
<reference evidence="8 9" key="1">
    <citation type="journal article" date="2006" name="Science">
        <title>The genome of black cottonwood, Populus trichocarpa (Torr. &amp; Gray).</title>
        <authorList>
            <person name="Tuskan G.A."/>
            <person name="Difazio S."/>
            <person name="Jansson S."/>
            <person name="Bohlmann J."/>
            <person name="Grigoriev I."/>
            <person name="Hellsten U."/>
            <person name="Putnam N."/>
            <person name="Ralph S."/>
            <person name="Rombauts S."/>
            <person name="Salamov A."/>
            <person name="Schein J."/>
            <person name="Sterck L."/>
            <person name="Aerts A."/>
            <person name="Bhalerao R.R."/>
            <person name="Bhalerao R.P."/>
            <person name="Blaudez D."/>
            <person name="Boerjan W."/>
            <person name="Brun A."/>
            <person name="Brunner A."/>
            <person name="Busov V."/>
            <person name="Campbell M."/>
            <person name="Carlson J."/>
            <person name="Chalot M."/>
            <person name="Chapman J."/>
            <person name="Chen G.L."/>
            <person name="Cooper D."/>
            <person name="Coutinho P.M."/>
            <person name="Couturier J."/>
            <person name="Covert S."/>
            <person name="Cronk Q."/>
            <person name="Cunningham R."/>
            <person name="Davis J."/>
            <person name="Degroeve S."/>
            <person name="Dejardin A."/>
            <person name="Depamphilis C."/>
            <person name="Detter J."/>
            <person name="Dirks B."/>
            <person name="Dubchak I."/>
            <person name="Duplessis S."/>
            <person name="Ehlting J."/>
            <person name="Ellis B."/>
            <person name="Gendler K."/>
            <person name="Goodstein D."/>
            <person name="Gribskov M."/>
            <person name="Grimwood J."/>
            <person name="Groover A."/>
            <person name="Gunter L."/>
            <person name="Hamberger B."/>
            <person name="Heinze B."/>
            <person name="Helariutta Y."/>
            <person name="Henrissat B."/>
            <person name="Holligan D."/>
            <person name="Holt R."/>
            <person name="Huang W."/>
            <person name="Islam-Faridi N."/>
            <person name="Jones S."/>
            <person name="Jones-Rhoades M."/>
            <person name="Jorgensen R."/>
            <person name="Joshi C."/>
            <person name="Kangasjarvi J."/>
            <person name="Karlsson J."/>
            <person name="Kelleher C."/>
            <person name="Kirkpatrick R."/>
            <person name="Kirst M."/>
            <person name="Kohler A."/>
            <person name="Kalluri U."/>
            <person name="Larimer F."/>
            <person name="Leebens-Mack J."/>
            <person name="Leple J.C."/>
            <person name="Locascio P."/>
            <person name="Lou Y."/>
            <person name="Lucas S."/>
            <person name="Martin F."/>
            <person name="Montanini B."/>
            <person name="Napoli C."/>
            <person name="Nelson D.R."/>
            <person name="Nelson C."/>
            <person name="Nieminen K."/>
            <person name="Nilsson O."/>
            <person name="Pereda V."/>
            <person name="Peter G."/>
            <person name="Philippe R."/>
            <person name="Pilate G."/>
            <person name="Poliakov A."/>
            <person name="Razumovskaya J."/>
            <person name="Richardson P."/>
            <person name="Rinaldi C."/>
            <person name="Ritland K."/>
            <person name="Rouze P."/>
            <person name="Ryaboy D."/>
            <person name="Schmutz J."/>
            <person name="Schrader J."/>
            <person name="Segerman B."/>
            <person name="Shin H."/>
            <person name="Siddiqui A."/>
            <person name="Sterky F."/>
            <person name="Terry A."/>
            <person name="Tsai C.J."/>
            <person name="Uberbacher E."/>
            <person name="Unneberg P."/>
            <person name="Vahala J."/>
            <person name="Wall K."/>
            <person name="Wessler S."/>
            <person name="Yang G."/>
            <person name="Yin T."/>
            <person name="Douglas C."/>
            <person name="Marra M."/>
            <person name="Sandberg G."/>
            <person name="Van de Peer Y."/>
            <person name="Rokhsar D."/>
        </authorList>
    </citation>
    <scope>NUCLEOTIDE SEQUENCE [LARGE SCALE GENOMIC DNA]</scope>
    <source>
        <strain evidence="9">cv. Nisqually</strain>
    </source>
</reference>
<dbReference type="SMART" id="SM00360">
    <property type="entry name" value="RRM"/>
    <property type="match status" value="2"/>
</dbReference>
<dbReference type="Proteomes" id="UP000006729">
    <property type="component" value="Chromosome 3"/>
</dbReference>
<dbReference type="PANTHER" id="PTHR23236:SF25">
    <property type="entry name" value="RNA-BINDING PROTEIN 34"/>
    <property type="match status" value="1"/>
</dbReference>
<keyword evidence="3 5" id="KW-0694">RNA-binding</keyword>
<feature type="compositionally biased region" description="Basic and acidic residues" evidence="6">
    <location>
        <begin position="138"/>
        <end position="149"/>
    </location>
</feature>
<feature type="compositionally biased region" description="Basic and acidic residues" evidence="6">
    <location>
        <begin position="428"/>
        <end position="445"/>
    </location>
</feature>
<dbReference type="CDD" id="cd12394">
    <property type="entry name" value="RRM1_RBM34"/>
    <property type="match status" value="1"/>
</dbReference>
<evidence type="ECO:0000256" key="6">
    <source>
        <dbReference type="SAM" id="MobiDB-lite"/>
    </source>
</evidence>
<evidence type="ECO:0000313" key="8">
    <source>
        <dbReference type="EMBL" id="PNT44598.2"/>
    </source>
</evidence>
<dbReference type="InParanoid" id="A0A2K2B492"/>
<accession>A0A2K2B492</accession>
<evidence type="ECO:0000256" key="1">
    <source>
        <dbReference type="ARBA" id="ARBA00004604"/>
    </source>
</evidence>
<feature type="compositionally biased region" description="Basic and acidic residues" evidence="6">
    <location>
        <begin position="481"/>
        <end position="491"/>
    </location>
</feature>
<feature type="region of interest" description="Disordered" evidence="6">
    <location>
        <begin position="90"/>
        <end position="162"/>
    </location>
</feature>
<dbReference type="CDD" id="cd12395">
    <property type="entry name" value="RRM2_RBM34"/>
    <property type="match status" value="1"/>
</dbReference>
<dbReference type="InterPro" id="IPR000504">
    <property type="entry name" value="RRM_dom"/>
</dbReference>
<proteinExistence type="inferred from homology"/>
<dbReference type="GO" id="GO:0003723">
    <property type="term" value="F:RNA binding"/>
    <property type="evidence" value="ECO:0000318"/>
    <property type="project" value="GO_Central"/>
</dbReference>
<gene>
    <name evidence="8" type="ORF">POPTR_003G093900</name>
</gene>
<organism evidence="8 9">
    <name type="scientific">Populus trichocarpa</name>
    <name type="common">Western balsam poplar</name>
    <name type="synonym">Populus balsamifera subsp. trichocarpa</name>
    <dbReference type="NCBI Taxonomy" id="3694"/>
    <lineage>
        <taxon>Eukaryota</taxon>
        <taxon>Viridiplantae</taxon>
        <taxon>Streptophyta</taxon>
        <taxon>Embryophyta</taxon>
        <taxon>Tracheophyta</taxon>
        <taxon>Spermatophyta</taxon>
        <taxon>Magnoliopsida</taxon>
        <taxon>eudicotyledons</taxon>
        <taxon>Gunneridae</taxon>
        <taxon>Pentapetalae</taxon>
        <taxon>rosids</taxon>
        <taxon>fabids</taxon>
        <taxon>Malpighiales</taxon>
        <taxon>Salicaceae</taxon>
        <taxon>Saliceae</taxon>
        <taxon>Populus</taxon>
    </lineage>
</organism>
<dbReference type="Gene3D" id="3.30.70.330">
    <property type="match status" value="2"/>
</dbReference>
<dbReference type="InterPro" id="IPR012677">
    <property type="entry name" value="Nucleotide-bd_a/b_plait_sf"/>
</dbReference>
<dbReference type="FunCoup" id="A0A2K2B492">
    <property type="interactions" value="2448"/>
</dbReference>
<dbReference type="InterPro" id="IPR035979">
    <property type="entry name" value="RBD_domain_sf"/>
</dbReference>
<evidence type="ECO:0000256" key="3">
    <source>
        <dbReference type="ARBA" id="ARBA00022884"/>
    </source>
</evidence>
<keyword evidence="4" id="KW-0539">Nucleus</keyword>
<evidence type="ECO:0000256" key="4">
    <source>
        <dbReference type="ARBA" id="ARBA00023242"/>
    </source>
</evidence>
<comment type="subcellular location">
    <subcellularLocation>
        <location evidence="1">Nucleus</location>
        <location evidence="1">Nucleolus</location>
    </subcellularLocation>
</comment>
<dbReference type="PANTHER" id="PTHR23236">
    <property type="entry name" value="EUKARYOTIC TRANSLATION INITIATION FACTOR 4B/4H"/>
    <property type="match status" value="1"/>
</dbReference>
<evidence type="ECO:0000259" key="7">
    <source>
        <dbReference type="PROSITE" id="PS50102"/>
    </source>
</evidence>
<dbReference type="InterPro" id="IPR034221">
    <property type="entry name" value="RBM34_RRM2"/>
</dbReference>
<sequence>MFKNSNTCIFDAPQNLPQVIKSLESQLRVTASLSHHLLCLHSKKTMGRREHQEPETATTQKNIVSASSDIFKFLFSGANQTAATFSLFTDSNPFKRKPDDPKSNENPSANADIQDPNFNGTAMKLKKVKTQNPNLGLEPKEEKTLNESGRKRKKRKRDDLESEYEAKKYGPVVNNEENVRVVVGAKRKKADDAADVLVSKEGEGFDDERKLLRTVFVGNLPLKVKKKALIKEFSKFGEVESLRIRSMPITESKIPRKGAILLKKFNDNADSVHAYIVFNTEQSAEASLTHNMAVVGGNHIRVDRACPPRKKLKGSDAPLYDNKRTVFVGNLPFDVKDEEIYQLFTGIKDLASSIEAVRVIRHPHIGLGKGIAYVLFKTREAANLVIKKRNLKLRDRELRASHARQDSTPSKRRNSFAGETANLSNKKLATDSRTPDRNNRPDTKAAKSYQGLRASKSGIEKKVHAPANAKRNGTAKVKSKTQREKRQEKRPAVALRKAKATALKDGGASGPARQKRKLDSRTPDSSNRKKKARKFG</sequence>
<name>A0A2K2B492_POPTR</name>
<evidence type="ECO:0000256" key="5">
    <source>
        <dbReference type="PROSITE-ProRule" id="PRU00176"/>
    </source>
</evidence>